<dbReference type="Proteomes" id="UP000265520">
    <property type="component" value="Unassembled WGS sequence"/>
</dbReference>
<evidence type="ECO:0000313" key="2">
    <source>
        <dbReference type="Proteomes" id="UP000265520"/>
    </source>
</evidence>
<dbReference type="AlphaFoldDB" id="A0A392TSC8"/>
<dbReference type="EMBL" id="LXQA010644359">
    <property type="protein sequence ID" value="MCI63828.1"/>
    <property type="molecule type" value="Genomic_DNA"/>
</dbReference>
<feature type="non-terminal residue" evidence="1">
    <location>
        <position position="35"/>
    </location>
</feature>
<organism evidence="1 2">
    <name type="scientific">Trifolium medium</name>
    <dbReference type="NCBI Taxonomy" id="97028"/>
    <lineage>
        <taxon>Eukaryota</taxon>
        <taxon>Viridiplantae</taxon>
        <taxon>Streptophyta</taxon>
        <taxon>Embryophyta</taxon>
        <taxon>Tracheophyta</taxon>
        <taxon>Spermatophyta</taxon>
        <taxon>Magnoliopsida</taxon>
        <taxon>eudicotyledons</taxon>
        <taxon>Gunneridae</taxon>
        <taxon>Pentapetalae</taxon>
        <taxon>rosids</taxon>
        <taxon>fabids</taxon>
        <taxon>Fabales</taxon>
        <taxon>Fabaceae</taxon>
        <taxon>Papilionoideae</taxon>
        <taxon>50 kb inversion clade</taxon>
        <taxon>NPAAA clade</taxon>
        <taxon>Hologalegina</taxon>
        <taxon>IRL clade</taxon>
        <taxon>Trifolieae</taxon>
        <taxon>Trifolium</taxon>
    </lineage>
</organism>
<accession>A0A392TSC8</accession>
<sequence length="35" mass="3857">MRRKPMLLEAVINNVICHTTVSAELIPLAFTSAIC</sequence>
<protein>
    <submittedName>
        <fullName evidence="1">Uncharacterized protein</fullName>
    </submittedName>
</protein>
<reference evidence="1 2" key="1">
    <citation type="journal article" date="2018" name="Front. Plant Sci.">
        <title>Red Clover (Trifolium pratense) and Zigzag Clover (T. medium) - A Picture of Genomic Similarities and Differences.</title>
        <authorList>
            <person name="Dluhosova J."/>
            <person name="Istvanek J."/>
            <person name="Nedelnik J."/>
            <person name="Repkova J."/>
        </authorList>
    </citation>
    <scope>NUCLEOTIDE SEQUENCE [LARGE SCALE GENOMIC DNA]</scope>
    <source>
        <strain evidence="2">cv. 10/8</strain>
        <tissue evidence="1">Leaf</tissue>
    </source>
</reference>
<evidence type="ECO:0000313" key="1">
    <source>
        <dbReference type="EMBL" id="MCI63828.1"/>
    </source>
</evidence>
<name>A0A392TSC8_9FABA</name>
<comment type="caution">
    <text evidence="1">The sequence shown here is derived from an EMBL/GenBank/DDBJ whole genome shotgun (WGS) entry which is preliminary data.</text>
</comment>
<proteinExistence type="predicted"/>
<keyword evidence="2" id="KW-1185">Reference proteome</keyword>